<protein>
    <submittedName>
        <fullName evidence="2">12 kDa heat shock protein (Glucose and lipid-regulated protein), putative</fullName>
    </submittedName>
</protein>
<dbReference type="HOGENOM" id="CLU_1796399_0_0_1"/>
<dbReference type="PaxDb" id="214684-Q5KDF0"/>
<dbReference type="OrthoDB" id="2348401at2759"/>
<dbReference type="Pfam" id="PF04119">
    <property type="entry name" value="HSP9_HSP12"/>
    <property type="match status" value="1"/>
</dbReference>
<dbReference type="InterPro" id="IPR007250">
    <property type="entry name" value="HSP9_HSP12"/>
</dbReference>
<dbReference type="GO" id="GO:0005829">
    <property type="term" value="C:cytosol"/>
    <property type="evidence" value="ECO:0000318"/>
    <property type="project" value="GO_Central"/>
</dbReference>
<dbReference type="InParanoid" id="Q5KDF0"/>
<gene>
    <name evidence="2" type="ordered locus">CNG04220</name>
</gene>
<dbReference type="RefSeq" id="XP_572088.1">
    <property type="nucleotide sequence ID" value="XM_572088.2"/>
</dbReference>
<evidence type="ECO:0000313" key="2">
    <source>
        <dbReference type="EMBL" id="AAW44781.1"/>
    </source>
</evidence>
<dbReference type="eggNOG" id="ENOG502SDMM">
    <property type="taxonomic scope" value="Eukaryota"/>
</dbReference>
<dbReference type="PANTHER" id="PTHR28145:SF1">
    <property type="entry name" value="12 KDA HEAT SHOCK PROTEIN"/>
    <property type="match status" value="1"/>
</dbReference>
<sequence>MNAQSSIVLLSPGWWSRWPERYIRSTAVVYSFLSFINKLVRNKSSTTTTTTPNRKTNTFIIMSDAGRQSFTDKAGAALKPDSEKSYLEQAKDTIGGKADSAASTGQPQSQKSYTQEIGDTFSGNKNDNQESLADKAKNAFGANQ</sequence>
<accession>Q5KDF0</accession>
<dbReference type="Proteomes" id="UP000002149">
    <property type="component" value="Chromosome 7"/>
</dbReference>
<dbReference type="PANTHER" id="PTHR28145">
    <property type="entry name" value="12 KDA HEAT SHOCK PROTEIN"/>
    <property type="match status" value="1"/>
</dbReference>
<dbReference type="Gene3D" id="6.10.250.2440">
    <property type="match status" value="2"/>
</dbReference>
<feature type="compositionally biased region" description="Basic and acidic residues" evidence="1">
    <location>
        <begin position="80"/>
        <end position="91"/>
    </location>
</feature>
<dbReference type="AlphaFoldDB" id="Q5KDF0"/>
<reference evidence="2 3" key="1">
    <citation type="journal article" date="2005" name="Science">
        <title>The genome of the basidiomycetous yeast and human pathogen Cryptococcus neoformans.</title>
        <authorList>
            <person name="Loftus B.J."/>
            <person name="Fung E."/>
            <person name="Roncaglia P."/>
            <person name="Rowley D."/>
            <person name="Amedeo P."/>
            <person name="Bruno D."/>
            <person name="Vamathevan J."/>
            <person name="Miranda M."/>
            <person name="Anderson I.J."/>
            <person name="Fraser J.A."/>
            <person name="Allen J.E."/>
            <person name="Bosdet I.E."/>
            <person name="Brent M.R."/>
            <person name="Chiu R."/>
            <person name="Doering T.L."/>
            <person name="Donlin M.J."/>
            <person name="D'Souza C.A."/>
            <person name="Fox D.S."/>
            <person name="Grinberg V."/>
            <person name="Fu J."/>
            <person name="Fukushima M."/>
            <person name="Haas B.J."/>
            <person name="Huang J.C."/>
            <person name="Janbon G."/>
            <person name="Jones S.J."/>
            <person name="Koo H.L."/>
            <person name="Krzywinski M.I."/>
            <person name="Kwon-Chung J.K."/>
            <person name="Lengeler K.B."/>
            <person name="Maiti R."/>
            <person name="Marra M.A."/>
            <person name="Marra R.E."/>
            <person name="Mathewson C.A."/>
            <person name="Mitchell T.G."/>
            <person name="Pertea M."/>
            <person name="Riggs F.R."/>
            <person name="Salzberg S.L."/>
            <person name="Schein J.E."/>
            <person name="Shvartsbeyn A."/>
            <person name="Shin H."/>
            <person name="Shumway M."/>
            <person name="Specht C.A."/>
            <person name="Suh B.B."/>
            <person name="Tenney A."/>
            <person name="Utterback T.R."/>
            <person name="Wickes B.L."/>
            <person name="Wortman J.R."/>
            <person name="Wye N.H."/>
            <person name="Kronstad J.W."/>
            <person name="Lodge J.K."/>
            <person name="Heitman J."/>
            <person name="Davis R.W."/>
            <person name="Fraser C.M."/>
            <person name="Hyman R.W."/>
        </authorList>
    </citation>
    <scope>NUCLEOTIDE SEQUENCE [LARGE SCALE GENOMIC DNA]</scope>
    <source>
        <strain evidence="3">JEC21 / ATCC MYA-565</strain>
    </source>
</reference>
<organism evidence="2 3">
    <name type="scientific">Cryptococcus deneoformans (strain JEC21 / ATCC MYA-565)</name>
    <name type="common">Cryptococcus neoformans var. neoformans serotype D</name>
    <dbReference type="NCBI Taxonomy" id="214684"/>
    <lineage>
        <taxon>Eukaryota</taxon>
        <taxon>Fungi</taxon>
        <taxon>Dikarya</taxon>
        <taxon>Basidiomycota</taxon>
        <taxon>Agaricomycotina</taxon>
        <taxon>Tremellomycetes</taxon>
        <taxon>Tremellales</taxon>
        <taxon>Cryptococcaceae</taxon>
        <taxon>Cryptococcus</taxon>
        <taxon>Cryptococcus neoformans species complex</taxon>
    </lineage>
</organism>
<evidence type="ECO:0000256" key="1">
    <source>
        <dbReference type="SAM" id="MobiDB-lite"/>
    </source>
</evidence>
<keyword evidence="2" id="KW-0346">Stress response</keyword>
<dbReference type="GO" id="GO:0005886">
    <property type="term" value="C:plasma membrane"/>
    <property type="evidence" value="ECO:0000318"/>
    <property type="project" value="GO_Central"/>
</dbReference>
<dbReference type="KEGG" id="cne:CNG04220"/>
<feature type="region of interest" description="Disordered" evidence="1">
    <location>
        <begin position="77"/>
        <end position="144"/>
    </location>
</feature>
<keyword evidence="3" id="KW-1185">Reference proteome</keyword>
<evidence type="ECO:0000313" key="3">
    <source>
        <dbReference type="Proteomes" id="UP000002149"/>
    </source>
</evidence>
<proteinExistence type="predicted"/>
<dbReference type="GO" id="GO:0008289">
    <property type="term" value="F:lipid binding"/>
    <property type="evidence" value="ECO:0000318"/>
    <property type="project" value="GO_Central"/>
</dbReference>
<dbReference type="GeneID" id="3258584"/>
<dbReference type="VEuPathDB" id="FungiDB:CNG04220"/>
<dbReference type="EMBL" id="AE017347">
    <property type="protein sequence ID" value="AAW44781.1"/>
    <property type="molecule type" value="Genomic_DNA"/>
</dbReference>
<dbReference type="STRING" id="214684.Q5KDF0"/>
<feature type="compositionally biased region" description="Polar residues" evidence="1">
    <location>
        <begin position="101"/>
        <end position="131"/>
    </location>
</feature>
<name>Q5KDF0_CRYD1</name>